<dbReference type="EMBL" id="JABFTP020000185">
    <property type="protein sequence ID" value="KAL3287397.1"/>
    <property type="molecule type" value="Genomic_DNA"/>
</dbReference>
<keyword evidence="2" id="KW-1185">Reference proteome</keyword>
<dbReference type="AlphaFoldDB" id="A0ABD2P9M5"/>
<comment type="caution">
    <text evidence="1">The sequence shown here is derived from an EMBL/GenBank/DDBJ whole genome shotgun (WGS) entry which is preliminary data.</text>
</comment>
<reference evidence="1 2" key="1">
    <citation type="journal article" date="2021" name="BMC Biol.">
        <title>Horizontally acquired antibacterial genes associated with adaptive radiation of ladybird beetles.</title>
        <authorList>
            <person name="Li H.S."/>
            <person name="Tang X.F."/>
            <person name="Huang Y.H."/>
            <person name="Xu Z.Y."/>
            <person name="Chen M.L."/>
            <person name="Du X.Y."/>
            <person name="Qiu B.Y."/>
            <person name="Chen P.T."/>
            <person name="Zhang W."/>
            <person name="Slipinski A."/>
            <person name="Escalona H.E."/>
            <person name="Waterhouse R.M."/>
            <person name="Zwick A."/>
            <person name="Pang H."/>
        </authorList>
    </citation>
    <scope>NUCLEOTIDE SEQUENCE [LARGE SCALE GENOMIC DNA]</scope>
    <source>
        <strain evidence="1">SYSU2018</strain>
    </source>
</reference>
<dbReference type="Proteomes" id="UP001516400">
    <property type="component" value="Unassembled WGS sequence"/>
</dbReference>
<gene>
    <name evidence="1" type="ORF">HHI36_001870</name>
</gene>
<name>A0ABD2P9M5_9CUCU</name>
<sequence length="76" mass="8912">ITNTEEQGETFLLDPLECVLREKENKVPCLTECMLENLEMEKDQIHNPESEENTITAHTFIDHNMIWIFQIPVLLV</sequence>
<feature type="non-terminal residue" evidence="1">
    <location>
        <position position="1"/>
    </location>
</feature>
<evidence type="ECO:0000313" key="1">
    <source>
        <dbReference type="EMBL" id="KAL3287397.1"/>
    </source>
</evidence>
<evidence type="ECO:0000313" key="2">
    <source>
        <dbReference type="Proteomes" id="UP001516400"/>
    </source>
</evidence>
<protein>
    <submittedName>
        <fullName evidence="1">Uncharacterized protein</fullName>
    </submittedName>
</protein>
<organism evidence="1 2">
    <name type="scientific">Cryptolaemus montrouzieri</name>
    <dbReference type="NCBI Taxonomy" id="559131"/>
    <lineage>
        <taxon>Eukaryota</taxon>
        <taxon>Metazoa</taxon>
        <taxon>Ecdysozoa</taxon>
        <taxon>Arthropoda</taxon>
        <taxon>Hexapoda</taxon>
        <taxon>Insecta</taxon>
        <taxon>Pterygota</taxon>
        <taxon>Neoptera</taxon>
        <taxon>Endopterygota</taxon>
        <taxon>Coleoptera</taxon>
        <taxon>Polyphaga</taxon>
        <taxon>Cucujiformia</taxon>
        <taxon>Coccinelloidea</taxon>
        <taxon>Coccinellidae</taxon>
        <taxon>Scymninae</taxon>
        <taxon>Scymnini</taxon>
        <taxon>Cryptolaemus</taxon>
    </lineage>
</organism>
<accession>A0ABD2P9M5</accession>
<proteinExistence type="predicted"/>